<dbReference type="EC" id="2.7.7.56" evidence="6"/>
<dbReference type="InterPro" id="IPR027408">
    <property type="entry name" value="PNPase/RNase_PH_dom_sf"/>
</dbReference>
<dbReference type="AlphaFoldDB" id="A0A5C6EXV2"/>
<dbReference type="SUPFAM" id="SSF55666">
    <property type="entry name" value="Ribonuclease PH domain 2-like"/>
    <property type="match status" value="1"/>
</dbReference>
<evidence type="ECO:0000256" key="2">
    <source>
        <dbReference type="ARBA" id="ARBA00022552"/>
    </source>
</evidence>
<sequence length="270" mass="29168">MATQPPLDRQERRLNRVAAIGKSDNQFTENKKPPMRPADQLREIEIQCGYLDSNPASVLYRCGRTIVLCTASIEAKVPPWLEGKGKGWVTAEYNMLPGSTSPRKRRDRDGKVDGRTTEIQRLIGRSLRSVVDMKALGENMITVDCDVLQADGGTRTASITGGFIALAKAIEIAVPGSTIGNGPITDSVAAISVGLIDGEVKLDLDYVLDVAADVDMNVVMTGKGRFVEIQGTGEEATFDDSELAELLRLSKKGIVELTAKQLASIQSHGR</sequence>
<feature type="binding site" evidence="6">
    <location>
        <begin position="153"/>
        <end position="155"/>
    </location>
    <ligand>
        <name>phosphate</name>
        <dbReference type="ChEBI" id="CHEBI:43474"/>
        <note>substrate</note>
    </ligand>
</feature>
<dbReference type="EMBL" id="SJPW01000004">
    <property type="protein sequence ID" value="TWU54453.1"/>
    <property type="molecule type" value="Genomic_DNA"/>
</dbReference>
<dbReference type="GO" id="GO:0031125">
    <property type="term" value="P:rRNA 3'-end processing"/>
    <property type="evidence" value="ECO:0007669"/>
    <property type="project" value="UniProtKB-ARBA"/>
</dbReference>
<dbReference type="InterPro" id="IPR015847">
    <property type="entry name" value="ExoRNase_PH_dom2"/>
</dbReference>
<name>A0A5C6EXV2_9BACT</name>
<comment type="function">
    <text evidence="6">Phosphorolytic 3'-5' exoribonuclease that plays an important role in tRNA 3'-end maturation. Removes nucleotide residues following the 3'-CCA terminus of tRNAs; can also add nucleotides to the ends of RNA molecules by using nucleoside diphosphates as substrates, but this may not be physiologically important. Probably plays a role in initiation of 16S rRNA degradation (leading to ribosome degradation) during starvation.</text>
</comment>
<dbReference type="GO" id="GO:0000049">
    <property type="term" value="F:tRNA binding"/>
    <property type="evidence" value="ECO:0007669"/>
    <property type="project" value="UniProtKB-UniRule"/>
</dbReference>
<comment type="catalytic activity">
    <reaction evidence="6">
        <text>tRNA(n+1) + phosphate = tRNA(n) + a ribonucleoside 5'-diphosphate</text>
        <dbReference type="Rhea" id="RHEA:10628"/>
        <dbReference type="Rhea" id="RHEA-COMP:17343"/>
        <dbReference type="Rhea" id="RHEA-COMP:17344"/>
        <dbReference type="ChEBI" id="CHEBI:43474"/>
        <dbReference type="ChEBI" id="CHEBI:57930"/>
        <dbReference type="ChEBI" id="CHEBI:173114"/>
        <dbReference type="EC" id="2.7.7.56"/>
    </reaction>
</comment>
<protein>
    <recommendedName>
        <fullName evidence="6">Ribonuclease PH</fullName>
        <shortName evidence="6">RNase PH</shortName>
        <ecNumber evidence="6">2.7.7.56</ecNumber>
    </recommendedName>
    <alternativeName>
        <fullName evidence="6">tRNA nucleotidyltransferase</fullName>
    </alternativeName>
</protein>
<dbReference type="HAMAP" id="MF_00564">
    <property type="entry name" value="RNase_PH"/>
    <property type="match status" value="1"/>
</dbReference>
<dbReference type="FunFam" id="3.30.230.70:FF:000003">
    <property type="entry name" value="Ribonuclease PH"/>
    <property type="match status" value="1"/>
</dbReference>
<dbReference type="CDD" id="cd11362">
    <property type="entry name" value="RNase_PH_bact"/>
    <property type="match status" value="1"/>
</dbReference>
<evidence type="ECO:0000259" key="7">
    <source>
        <dbReference type="Pfam" id="PF01138"/>
    </source>
</evidence>
<dbReference type="PROSITE" id="PS01277">
    <property type="entry name" value="RIBONUCLEASE_PH"/>
    <property type="match status" value="1"/>
</dbReference>
<dbReference type="Gene3D" id="3.30.230.70">
    <property type="entry name" value="GHMP Kinase, N-terminal domain"/>
    <property type="match status" value="1"/>
</dbReference>
<evidence type="ECO:0000313" key="10">
    <source>
        <dbReference type="Proteomes" id="UP000318288"/>
    </source>
</evidence>
<dbReference type="GO" id="GO:0008033">
    <property type="term" value="P:tRNA processing"/>
    <property type="evidence" value="ECO:0007669"/>
    <property type="project" value="UniProtKB-UniRule"/>
</dbReference>
<dbReference type="InterPro" id="IPR001247">
    <property type="entry name" value="ExoRNase_PH_dom1"/>
</dbReference>
<dbReference type="PANTHER" id="PTHR11953:SF0">
    <property type="entry name" value="EXOSOME COMPLEX COMPONENT RRP41"/>
    <property type="match status" value="1"/>
</dbReference>
<evidence type="ECO:0000256" key="5">
    <source>
        <dbReference type="ARBA" id="ARBA00022884"/>
    </source>
</evidence>
<feature type="domain" description="Exoribonuclease phosphorolytic" evidence="8">
    <location>
        <begin position="187"/>
        <end position="253"/>
    </location>
</feature>
<evidence type="ECO:0000256" key="1">
    <source>
        <dbReference type="ARBA" id="ARBA00006678"/>
    </source>
</evidence>
<gene>
    <name evidence="6 9" type="primary">rph</name>
    <name evidence="9" type="ORF">Poly51_31720</name>
</gene>
<dbReference type="Proteomes" id="UP000318288">
    <property type="component" value="Unassembled WGS sequence"/>
</dbReference>
<reference evidence="9 10" key="1">
    <citation type="submission" date="2019-02" db="EMBL/GenBank/DDBJ databases">
        <title>Deep-cultivation of Planctomycetes and their phenomic and genomic characterization uncovers novel biology.</title>
        <authorList>
            <person name="Wiegand S."/>
            <person name="Jogler M."/>
            <person name="Boedeker C."/>
            <person name="Pinto D."/>
            <person name="Vollmers J."/>
            <person name="Rivas-Marin E."/>
            <person name="Kohn T."/>
            <person name="Peeters S.H."/>
            <person name="Heuer A."/>
            <person name="Rast P."/>
            <person name="Oberbeckmann S."/>
            <person name="Bunk B."/>
            <person name="Jeske O."/>
            <person name="Meyerdierks A."/>
            <person name="Storesund J.E."/>
            <person name="Kallscheuer N."/>
            <person name="Luecker S."/>
            <person name="Lage O.M."/>
            <person name="Pohl T."/>
            <person name="Merkel B.J."/>
            <person name="Hornburger P."/>
            <person name="Mueller R.-W."/>
            <person name="Bruemmer F."/>
            <person name="Labrenz M."/>
            <person name="Spormann A.M."/>
            <person name="Op Den Camp H."/>
            <person name="Overmann J."/>
            <person name="Amann R."/>
            <person name="Jetten M.S.M."/>
            <person name="Mascher T."/>
            <person name="Medema M.H."/>
            <person name="Devos D.P."/>
            <person name="Kaster A.-K."/>
            <person name="Ovreas L."/>
            <person name="Rohde M."/>
            <person name="Galperin M.Y."/>
            <person name="Jogler C."/>
        </authorList>
    </citation>
    <scope>NUCLEOTIDE SEQUENCE [LARGE SCALE GENOMIC DNA]</scope>
    <source>
        <strain evidence="9 10">Poly51</strain>
    </source>
</reference>
<keyword evidence="3 6" id="KW-0820">tRNA-binding</keyword>
<organism evidence="9 10">
    <name type="scientific">Rubripirellula tenax</name>
    <dbReference type="NCBI Taxonomy" id="2528015"/>
    <lineage>
        <taxon>Bacteria</taxon>
        <taxon>Pseudomonadati</taxon>
        <taxon>Planctomycetota</taxon>
        <taxon>Planctomycetia</taxon>
        <taxon>Pirellulales</taxon>
        <taxon>Pirellulaceae</taxon>
        <taxon>Rubripirellula</taxon>
    </lineage>
</organism>
<keyword evidence="2 6" id="KW-0698">rRNA processing</keyword>
<dbReference type="InterPro" id="IPR018336">
    <property type="entry name" value="RNase_PH_CS"/>
</dbReference>
<dbReference type="InterPro" id="IPR036345">
    <property type="entry name" value="ExoRNase_PH_dom2_sf"/>
</dbReference>
<comment type="caution">
    <text evidence="9">The sequence shown here is derived from an EMBL/GenBank/DDBJ whole genome shotgun (WGS) entry which is preliminary data.</text>
</comment>
<feature type="domain" description="Exoribonuclease phosphorolytic" evidence="7">
    <location>
        <begin position="40"/>
        <end position="169"/>
    </location>
</feature>
<dbReference type="InterPro" id="IPR050080">
    <property type="entry name" value="RNase_PH"/>
</dbReference>
<dbReference type="GO" id="GO:0009022">
    <property type="term" value="F:tRNA nucleotidyltransferase activity"/>
    <property type="evidence" value="ECO:0007669"/>
    <property type="project" value="UniProtKB-UniRule"/>
</dbReference>
<comment type="subunit">
    <text evidence="6">Homohexameric ring arranged as a trimer of dimers.</text>
</comment>
<keyword evidence="4 6" id="KW-0819">tRNA processing</keyword>
<dbReference type="NCBIfam" id="TIGR01966">
    <property type="entry name" value="RNasePH"/>
    <property type="match status" value="1"/>
</dbReference>
<evidence type="ECO:0000256" key="4">
    <source>
        <dbReference type="ARBA" id="ARBA00022694"/>
    </source>
</evidence>
<dbReference type="GO" id="GO:0000175">
    <property type="term" value="F:3'-5'-RNA exonuclease activity"/>
    <property type="evidence" value="ECO:0007669"/>
    <property type="project" value="UniProtKB-UniRule"/>
</dbReference>
<comment type="similarity">
    <text evidence="1 6">Belongs to the RNase PH family.</text>
</comment>
<keyword evidence="6 9" id="KW-0548">Nucleotidyltransferase</keyword>
<dbReference type="Pfam" id="PF01138">
    <property type="entry name" value="RNase_PH"/>
    <property type="match status" value="1"/>
</dbReference>
<dbReference type="PANTHER" id="PTHR11953">
    <property type="entry name" value="EXOSOME COMPLEX COMPONENT"/>
    <property type="match status" value="1"/>
</dbReference>
<keyword evidence="10" id="KW-1185">Reference proteome</keyword>
<dbReference type="InterPro" id="IPR002381">
    <property type="entry name" value="RNase_PH_bac-type"/>
</dbReference>
<dbReference type="InterPro" id="IPR020568">
    <property type="entry name" value="Ribosomal_Su5_D2-typ_SF"/>
</dbReference>
<proteinExistence type="inferred from homology"/>
<dbReference type="Pfam" id="PF03725">
    <property type="entry name" value="RNase_PH_C"/>
    <property type="match status" value="1"/>
</dbReference>
<accession>A0A5C6EXV2</accession>
<feature type="binding site" evidence="6">
    <location>
        <position position="115"/>
    </location>
    <ligand>
        <name>phosphate</name>
        <dbReference type="ChEBI" id="CHEBI:43474"/>
        <note>substrate</note>
    </ligand>
</feature>
<evidence type="ECO:0000259" key="8">
    <source>
        <dbReference type="Pfam" id="PF03725"/>
    </source>
</evidence>
<evidence type="ECO:0000256" key="6">
    <source>
        <dbReference type="HAMAP-Rule" id="MF_00564"/>
    </source>
</evidence>
<keyword evidence="6 9" id="KW-0808">Transferase</keyword>
<evidence type="ECO:0000313" key="9">
    <source>
        <dbReference type="EMBL" id="TWU54453.1"/>
    </source>
</evidence>
<dbReference type="SUPFAM" id="SSF54211">
    <property type="entry name" value="Ribosomal protein S5 domain 2-like"/>
    <property type="match status" value="1"/>
</dbReference>
<evidence type="ECO:0000256" key="3">
    <source>
        <dbReference type="ARBA" id="ARBA00022555"/>
    </source>
</evidence>
<keyword evidence="5" id="KW-0694">RNA-binding</keyword>
<dbReference type="GO" id="GO:0016075">
    <property type="term" value="P:rRNA catabolic process"/>
    <property type="evidence" value="ECO:0007669"/>
    <property type="project" value="UniProtKB-UniRule"/>
</dbReference>